<comment type="caution">
    <text evidence="1">The sequence shown here is derived from an EMBL/GenBank/DDBJ whole genome shotgun (WGS) entry which is preliminary data.</text>
</comment>
<name>A0ACC2VV70_9TREE</name>
<proteinExistence type="predicted"/>
<keyword evidence="2" id="KW-1185">Reference proteome</keyword>
<evidence type="ECO:0000313" key="2">
    <source>
        <dbReference type="Proteomes" id="UP001230649"/>
    </source>
</evidence>
<evidence type="ECO:0000313" key="1">
    <source>
        <dbReference type="EMBL" id="KAJ9102691.1"/>
    </source>
</evidence>
<protein>
    <submittedName>
        <fullName evidence="1">Uncharacterized protein</fullName>
    </submittedName>
</protein>
<reference evidence="1" key="1">
    <citation type="submission" date="2023-04" db="EMBL/GenBank/DDBJ databases">
        <title>Draft Genome sequencing of Naganishia species isolated from polar environments using Oxford Nanopore Technology.</title>
        <authorList>
            <person name="Leo P."/>
            <person name="Venkateswaran K."/>
        </authorList>
    </citation>
    <scope>NUCLEOTIDE SEQUENCE</scope>
    <source>
        <strain evidence="1">MNA-CCFEE 5262</strain>
    </source>
</reference>
<gene>
    <name evidence="1" type="ORF">QFC20_004963</name>
</gene>
<dbReference type="EMBL" id="JASBWS010000063">
    <property type="protein sequence ID" value="KAJ9102691.1"/>
    <property type="molecule type" value="Genomic_DNA"/>
</dbReference>
<dbReference type="Proteomes" id="UP001230649">
    <property type="component" value="Unassembled WGS sequence"/>
</dbReference>
<organism evidence="1 2">
    <name type="scientific">Naganishia adeliensis</name>
    <dbReference type="NCBI Taxonomy" id="92952"/>
    <lineage>
        <taxon>Eukaryota</taxon>
        <taxon>Fungi</taxon>
        <taxon>Dikarya</taxon>
        <taxon>Basidiomycota</taxon>
        <taxon>Agaricomycotina</taxon>
        <taxon>Tremellomycetes</taxon>
        <taxon>Filobasidiales</taxon>
        <taxon>Filobasidiaceae</taxon>
        <taxon>Naganishia</taxon>
    </lineage>
</organism>
<sequence>MATTLPSRTSHLTTTQHTTRPQPPRTSQTTTLPAPTPSGSHLADQLGDFAAWITINGQLCRAYEGVTSCVPHPGGNKNVVKCLMGVDIGRNFEIHVDTTGYVTRRATTLMHRKPSPSSGKPSSPDKPSIAVDLSAEPDLEVRLSIDGRWVGTHVVGAAAVDRVTTFRGAAISDAMLRKFRFVPGERTATSRPTITPALKPPSTPAPKQTELGTIKISIHRVRRGEPTSAWIPGKLNMHRNVPEHYGNGVVTYYDQEIVLPRPERYFIVRRLPEDKTQPLCSFEIAYRSLAQLSSMGIVPHQIVLPAREVYHVPPHGKPGTANYRRGVDVVLVAGPPLPAGTVTTRAID</sequence>
<accession>A0ACC2VV70</accession>